<sequence length="240" mass="26523">MNPPKSTTSTDANGLRWKQTLDGKIERVLSTTAVPAPRTADSVQPYSQIQTITPEEAKAHRFGGPDVPDFGDEESGDSAETETAARNIVNDWTPVKRIGAPIVEPHHSDPKLLAIEIGYAPDAPQPWYQYFRDGLRAAGIRSNQSHSQGPYQSSTFEAARSALPLVIEGFDAAVKSANERFETEHLVRLRERLAKLDAALDAANARQGELDNLAEHFREPGRLPWDQRDLTHPGDDDNHE</sequence>
<evidence type="ECO:0000313" key="2">
    <source>
        <dbReference type="EMBL" id="MCP9270563.1"/>
    </source>
</evidence>
<feature type="compositionally biased region" description="Polar residues" evidence="1">
    <location>
        <begin position="41"/>
        <end position="53"/>
    </location>
</feature>
<dbReference type="EMBL" id="JANDBD010000001">
    <property type="protein sequence ID" value="MCP9270563.1"/>
    <property type="molecule type" value="Genomic_DNA"/>
</dbReference>
<organism evidence="2 3">
    <name type="scientific">Mycolicibacterium arenosum</name>
    <dbReference type="NCBI Taxonomy" id="2952157"/>
    <lineage>
        <taxon>Bacteria</taxon>
        <taxon>Bacillati</taxon>
        <taxon>Actinomycetota</taxon>
        <taxon>Actinomycetes</taxon>
        <taxon>Mycobacteriales</taxon>
        <taxon>Mycobacteriaceae</taxon>
        <taxon>Mycolicibacterium</taxon>
    </lineage>
</organism>
<gene>
    <name evidence="2" type="ORF">NM203_00020</name>
</gene>
<keyword evidence="3" id="KW-1185">Reference proteome</keyword>
<dbReference type="RefSeq" id="WP_104864096.1">
    <property type="nucleotide sequence ID" value="NZ_JANDBD010000001.1"/>
</dbReference>
<evidence type="ECO:0000256" key="1">
    <source>
        <dbReference type="SAM" id="MobiDB-lite"/>
    </source>
</evidence>
<evidence type="ECO:0000313" key="3">
    <source>
        <dbReference type="Proteomes" id="UP001651690"/>
    </source>
</evidence>
<dbReference type="Proteomes" id="UP001651690">
    <property type="component" value="Unassembled WGS sequence"/>
</dbReference>
<protein>
    <submittedName>
        <fullName evidence="2">Uncharacterized protein</fullName>
    </submittedName>
</protein>
<accession>A0ABT1LUK4</accession>
<name>A0ABT1LUK4_9MYCO</name>
<comment type="caution">
    <text evidence="2">The sequence shown here is derived from an EMBL/GenBank/DDBJ whole genome shotgun (WGS) entry which is preliminary data.</text>
</comment>
<feature type="region of interest" description="Disordered" evidence="1">
    <location>
        <begin position="36"/>
        <end position="88"/>
    </location>
</feature>
<feature type="compositionally biased region" description="Acidic residues" evidence="1">
    <location>
        <begin position="69"/>
        <end position="80"/>
    </location>
</feature>
<reference evidence="2 3" key="1">
    <citation type="submission" date="2022-06" db="EMBL/GenBank/DDBJ databases">
        <title>Mycolicibacterium sp. CAU 1645 isolated from seawater.</title>
        <authorList>
            <person name="Kim W."/>
        </authorList>
    </citation>
    <scope>NUCLEOTIDE SEQUENCE [LARGE SCALE GENOMIC DNA]</scope>
    <source>
        <strain evidence="2 3">CAU 1645</strain>
    </source>
</reference>
<proteinExistence type="predicted"/>
<feature type="region of interest" description="Disordered" evidence="1">
    <location>
        <begin position="221"/>
        <end position="240"/>
    </location>
</feature>